<keyword evidence="6" id="KW-0460">Magnesium</keyword>
<keyword evidence="4" id="KW-0479">Metal-binding</keyword>
<dbReference type="EMBL" id="CM000832">
    <property type="protein sequence ID" value="EET09910.1"/>
    <property type="molecule type" value="Genomic_DNA"/>
</dbReference>
<keyword evidence="5 10" id="KW-0378">Hydrolase</keyword>
<proteinExistence type="inferred from homology"/>
<evidence type="ECO:0000313" key="10">
    <source>
        <dbReference type="EMBL" id="EET09910.1"/>
    </source>
</evidence>
<evidence type="ECO:0000256" key="3">
    <source>
        <dbReference type="ARBA" id="ARBA00009595"/>
    </source>
</evidence>
<dbReference type="GO" id="GO:0006742">
    <property type="term" value="P:NADP+ catabolic process"/>
    <property type="evidence" value="ECO:0007669"/>
    <property type="project" value="TreeGrafter"/>
</dbReference>
<comment type="cofactor">
    <cofactor evidence="2">
        <name>Zn(2+)</name>
        <dbReference type="ChEBI" id="CHEBI:29105"/>
    </cofactor>
</comment>
<evidence type="ECO:0000256" key="7">
    <source>
        <dbReference type="ARBA" id="ARBA00023679"/>
    </source>
</evidence>
<dbReference type="AlphaFoldDB" id="A0A0E1W9M2"/>
<dbReference type="PROSITE" id="PS51462">
    <property type="entry name" value="NUDIX"/>
    <property type="match status" value="1"/>
</dbReference>
<name>A0A0E1W9M2_BURPE</name>
<dbReference type="SUPFAM" id="SSF55811">
    <property type="entry name" value="Nudix"/>
    <property type="match status" value="1"/>
</dbReference>
<dbReference type="PANTHER" id="PTHR42904:SF6">
    <property type="entry name" value="NAD-CAPPED RNA HYDROLASE NUDT12"/>
    <property type="match status" value="1"/>
</dbReference>
<evidence type="ECO:0000256" key="2">
    <source>
        <dbReference type="ARBA" id="ARBA00001947"/>
    </source>
</evidence>
<accession>A0A0E1W9M2</accession>
<dbReference type="GO" id="GO:0035529">
    <property type="term" value="F:NADH pyrophosphatase activity"/>
    <property type="evidence" value="ECO:0007669"/>
    <property type="project" value="TreeGrafter"/>
</dbReference>
<dbReference type="InterPro" id="IPR050241">
    <property type="entry name" value="NAD-cap_RNA_hydrolase_NudC"/>
</dbReference>
<protein>
    <submittedName>
        <fullName evidence="10">Hydrolase, NUDIX family</fullName>
    </submittedName>
</protein>
<evidence type="ECO:0000256" key="5">
    <source>
        <dbReference type="ARBA" id="ARBA00022801"/>
    </source>
</evidence>
<dbReference type="HOGENOM" id="CLU_037162_16_2_4"/>
<evidence type="ECO:0000256" key="6">
    <source>
        <dbReference type="ARBA" id="ARBA00022842"/>
    </source>
</evidence>
<dbReference type="InterPro" id="IPR000086">
    <property type="entry name" value="NUDIX_hydrolase_dom"/>
</dbReference>
<dbReference type="Gene3D" id="3.90.79.10">
    <property type="entry name" value="Nucleoside Triphosphate Pyrophosphohydrolase"/>
    <property type="match status" value="1"/>
</dbReference>
<comment type="similarity">
    <text evidence="3">Belongs to the Nudix hydrolase family. NudC subfamily.</text>
</comment>
<gene>
    <name evidence="10" type="ORF">BURPS1710A_2109</name>
</gene>
<evidence type="ECO:0000256" key="4">
    <source>
        <dbReference type="ARBA" id="ARBA00022723"/>
    </source>
</evidence>
<evidence type="ECO:0000256" key="8">
    <source>
        <dbReference type="SAM" id="MobiDB-lite"/>
    </source>
</evidence>
<dbReference type="InterPro" id="IPR015797">
    <property type="entry name" value="NUDIX_hydrolase-like_dom_sf"/>
</dbReference>
<sequence length="209" mass="22943">MRDHDPPNGRPAVAGAFGGSPHSPSTMTTADYRFCPRCARALAERADPVDEGGRLRRACPDATCGYVHWNNPVPVVAAIVEYEGRILLARNAAWPEGMFALITGFLEHGETPEAGIAREVREETSLEAESVTLVGVYEFIRKNELIIAYHVRASGTIRLSPELLEYRLIEAPKLRPWRAGTGQAVADWMRARGLEFEFVDFPGAVANPG</sequence>
<feature type="region of interest" description="Disordered" evidence="8">
    <location>
        <begin position="1"/>
        <end position="25"/>
    </location>
</feature>
<dbReference type="GO" id="GO:0019677">
    <property type="term" value="P:NAD+ catabolic process"/>
    <property type="evidence" value="ECO:0007669"/>
    <property type="project" value="TreeGrafter"/>
</dbReference>
<evidence type="ECO:0000259" key="9">
    <source>
        <dbReference type="PROSITE" id="PS51462"/>
    </source>
</evidence>
<organism evidence="10">
    <name type="scientific">Burkholderia pseudomallei 1710a</name>
    <dbReference type="NCBI Taxonomy" id="320371"/>
    <lineage>
        <taxon>Bacteria</taxon>
        <taxon>Pseudomonadati</taxon>
        <taxon>Pseudomonadota</taxon>
        <taxon>Betaproteobacteria</taxon>
        <taxon>Burkholderiales</taxon>
        <taxon>Burkholderiaceae</taxon>
        <taxon>Burkholderia</taxon>
        <taxon>pseudomallei group</taxon>
    </lineage>
</organism>
<dbReference type="Proteomes" id="UP000001812">
    <property type="component" value="Chromosome I"/>
</dbReference>
<comment type="catalytic activity">
    <reaction evidence="7">
        <text>a 5'-end NAD(+)-phospho-ribonucleoside in mRNA + H2O = a 5'-end phospho-adenosine-phospho-ribonucleoside in mRNA + beta-nicotinamide D-ribonucleotide + 2 H(+)</text>
        <dbReference type="Rhea" id="RHEA:60876"/>
        <dbReference type="Rhea" id="RHEA-COMP:15698"/>
        <dbReference type="Rhea" id="RHEA-COMP:15719"/>
        <dbReference type="ChEBI" id="CHEBI:14649"/>
        <dbReference type="ChEBI" id="CHEBI:15377"/>
        <dbReference type="ChEBI" id="CHEBI:15378"/>
        <dbReference type="ChEBI" id="CHEBI:144029"/>
        <dbReference type="ChEBI" id="CHEBI:144051"/>
    </reaction>
    <physiologicalReaction direction="left-to-right" evidence="7">
        <dbReference type="Rhea" id="RHEA:60877"/>
    </physiologicalReaction>
</comment>
<evidence type="ECO:0000256" key="1">
    <source>
        <dbReference type="ARBA" id="ARBA00001946"/>
    </source>
</evidence>
<dbReference type="PANTHER" id="PTHR42904">
    <property type="entry name" value="NUDIX HYDROLASE, NUDC SUBFAMILY"/>
    <property type="match status" value="1"/>
</dbReference>
<feature type="domain" description="Nudix hydrolase" evidence="9">
    <location>
        <begin position="69"/>
        <end position="191"/>
    </location>
</feature>
<dbReference type="GO" id="GO:0046872">
    <property type="term" value="F:metal ion binding"/>
    <property type="evidence" value="ECO:0007669"/>
    <property type="project" value="UniProtKB-KW"/>
</dbReference>
<dbReference type="Pfam" id="PF00293">
    <property type="entry name" value="NUDIX"/>
    <property type="match status" value="1"/>
</dbReference>
<comment type="cofactor">
    <cofactor evidence="1">
        <name>Mg(2+)</name>
        <dbReference type="ChEBI" id="CHEBI:18420"/>
    </cofactor>
</comment>
<dbReference type="GO" id="GO:0005829">
    <property type="term" value="C:cytosol"/>
    <property type="evidence" value="ECO:0007669"/>
    <property type="project" value="TreeGrafter"/>
</dbReference>
<reference evidence="10" key="1">
    <citation type="submission" date="2009-05" db="EMBL/GenBank/DDBJ databases">
        <authorList>
            <person name="Harkins D.M."/>
            <person name="DeShazer D."/>
            <person name="Woods D.E."/>
            <person name="Brinkac L.M."/>
            <person name="Brown K.A."/>
            <person name="Hung G.C."/>
            <person name="Tuanyok A."/>
            <person name="Zhang B."/>
            <person name="Nierman W.C."/>
        </authorList>
    </citation>
    <scope>NUCLEOTIDE SEQUENCE [LARGE SCALE GENOMIC DNA]</scope>
    <source>
        <strain evidence="10">1710a</strain>
    </source>
</reference>